<reference evidence="1 2" key="1">
    <citation type="submission" date="2017-01" db="EMBL/GenBank/DDBJ databases">
        <authorList>
            <person name="Varghese N."/>
            <person name="Submissions S."/>
        </authorList>
    </citation>
    <scope>NUCLEOTIDE SEQUENCE [LARGE SCALE GENOMIC DNA]</scope>
    <source>
        <strain evidence="1 2">ATCC 35905</strain>
    </source>
</reference>
<accession>A0A8G2CLF9</accession>
<comment type="caution">
    <text evidence="1">The sequence shown here is derived from an EMBL/GenBank/DDBJ whole genome shotgun (WGS) entry which is preliminary data.</text>
</comment>
<dbReference type="PANTHER" id="PTHR17985">
    <property type="entry name" value="SER/THR-RICH PROTEIN T10 IN DGCR REGION"/>
    <property type="match status" value="1"/>
</dbReference>
<proteinExistence type="predicted"/>
<dbReference type="Gene3D" id="3.60.60.10">
    <property type="entry name" value="Penicillin V Acylase, Chain A"/>
    <property type="match status" value="1"/>
</dbReference>
<dbReference type="EMBL" id="FTNE01000013">
    <property type="protein sequence ID" value="SIR00792.1"/>
    <property type="molecule type" value="Genomic_DNA"/>
</dbReference>
<organism evidence="1 2">
    <name type="scientific">Acidiphilium rubrum</name>
    <dbReference type="NCBI Taxonomy" id="526"/>
    <lineage>
        <taxon>Bacteria</taxon>
        <taxon>Pseudomonadati</taxon>
        <taxon>Pseudomonadota</taxon>
        <taxon>Alphaproteobacteria</taxon>
        <taxon>Acetobacterales</taxon>
        <taxon>Acidocellaceae</taxon>
        <taxon>Acidiphilium</taxon>
    </lineage>
</organism>
<keyword evidence="2" id="KW-1185">Reference proteome</keyword>
<gene>
    <name evidence="1" type="ORF">SAMN05421828_11375</name>
</gene>
<sequence length="241" mass="25076">MCSLILSFLPTEAWPIVIAANRDERLDRPWVPPARFWPGITAGRDRLAGGTWLGVNHHGVIAALLNRTGSLGPAPGKSSRGDLPLIALRATTAAAAADRISTLDAGSYRSFNMLIADAGGGFLIRGLESGAPQVAPVTQGITMITAGDPNDPANPRIARYKPRFEAAPRPDPSTNDWSGWIALLADQSAPAETTLNVAPRDGFGTVSSSLIALAPQATLFHFASGPPDRAAFVAVGLGAAP</sequence>
<dbReference type="AlphaFoldDB" id="A0A8G2CLF9"/>
<evidence type="ECO:0000313" key="2">
    <source>
        <dbReference type="Proteomes" id="UP000186308"/>
    </source>
</evidence>
<dbReference type="Pfam" id="PF05742">
    <property type="entry name" value="TANGO2"/>
    <property type="match status" value="1"/>
</dbReference>
<protein>
    <submittedName>
        <fullName evidence="1">Uncharacterized conserved protein, contains NRDE domain</fullName>
    </submittedName>
</protein>
<dbReference type="Proteomes" id="UP000186308">
    <property type="component" value="Unassembled WGS sequence"/>
</dbReference>
<dbReference type="InterPro" id="IPR008551">
    <property type="entry name" value="TANGO2"/>
</dbReference>
<dbReference type="RefSeq" id="WP_029311747.1">
    <property type="nucleotide sequence ID" value="NZ_FTNE01000013.1"/>
</dbReference>
<evidence type="ECO:0000313" key="1">
    <source>
        <dbReference type="EMBL" id="SIR00792.1"/>
    </source>
</evidence>
<dbReference type="OrthoDB" id="4380123at2"/>
<dbReference type="PANTHER" id="PTHR17985:SF8">
    <property type="entry name" value="TRANSPORT AND GOLGI ORGANIZATION PROTEIN 2 HOMOLOG"/>
    <property type="match status" value="1"/>
</dbReference>
<name>A0A8G2CLF9_ACIRU</name>